<protein>
    <recommendedName>
        <fullName evidence="3">Nucleic acid-binding protein</fullName>
    </recommendedName>
</protein>
<reference evidence="1 2" key="1">
    <citation type="submission" date="2018-07" db="EMBL/GenBank/DDBJ databases">
        <title>Freshwater and sediment microbial communities from various areas in North America, analyzing microbe dynamics in response to fracking.</title>
        <authorList>
            <person name="Lamendella R."/>
        </authorList>
    </citation>
    <scope>NUCLEOTIDE SEQUENCE [LARGE SCALE GENOMIC DNA]</scope>
    <source>
        <strain evidence="1 2">160A</strain>
    </source>
</reference>
<gene>
    <name evidence="1" type="ORF">DFO77_1169</name>
</gene>
<proteinExistence type="predicted"/>
<comment type="caution">
    <text evidence="1">The sequence shown here is derived from an EMBL/GenBank/DDBJ whole genome shotgun (WGS) entry which is preliminary data.</text>
</comment>
<evidence type="ECO:0000313" key="1">
    <source>
        <dbReference type="EMBL" id="RCW31942.1"/>
    </source>
</evidence>
<name>A0A368UT36_9BACT</name>
<dbReference type="EMBL" id="QPIZ01000016">
    <property type="protein sequence ID" value="RCW31942.1"/>
    <property type="molecule type" value="Genomic_DNA"/>
</dbReference>
<sequence>MKLIVNDANILIDLVDLKLLPHFFQIECEFHTTELILDELLDEQQEALLPYIETGKLIVDVISEEDLAEIYTIRFSKPALSEQDCSAFYQARKDEAALITSDNTLRKFAKKQDIEVHGHLWVFDSLVDNNIIGGKRASEKLTELCEVVNPKLGLPANECQRRYKKWSKNE</sequence>
<evidence type="ECO:0008006" key="3">
    <source>
        <dbReference type="Google" id="ProtNLM"/>
    </source>
</evidence>
<evidence type="ECO:0000313" key="2">
    <source>
        <dbReference type="Proteomes" id="UP000252733"/>
    </source>
</evidence>
<dbReference type="Pfam" id="PF11848">
    <property type="entry name" value="DUF3368"/>
    <property type="match status" value="1"/>
</dbReference>
<dbReference type="InterPro" id="IPR021799">
    <property type="entry name" value="PIN-like_prokaryotic"/>
</dbReference>
<dbReference type="AlphaFoldDB" id="A0A368UT36"/>
<dbReference type="InterPro" id="IPR029060">
    <property type="entry name" value="PIN-like_dom_sf"/>
</dbReference>
<dbReference type="Proteomes" id="UP000252733">
    <property type="component" value="Unassembled WGS sequence"/>
</dbReference>
<dbReference type="Gene3D" id="3.40.50.1010">
    <property type="entry name" value="5'-nuclease"/>
    <property type="match status" value="1"/>
</dbReference>
<accession>A0A368UT36</accession>
<dbReference type="SUPFAM" id="SSF88723">
    <property type="entry name" value="PIN domain-like"/>
    <property type="match status" value="1"/>
</dbReference>
<keyword evidence="2" id="KW-1185">Reference proteome</keyword>
<dbReference type="RefSeq" id="WP_114437322.1">
    <property type="nucleotide sequence ID" value="NZ_QPIZ01000016.1"/>
</dbReference>
<organism evidence="1 2">
    <name type="scientific">Marinilabilia salmonicolor</name>
    <dbReference type="NCBI Taxonomy" id="989"/>
    <lineage>
        <taxon>Bacteria</taxon>
        <taxon>Pseudomonadati</taxon>
        <taxon>Bacteroidota</taxon>
        <taxon>Bacteroidia</taxon>
        <taxon>Marinilabiliales</taxon>
        <taxon>Marinilabiliaceae</taxon>
        <taxon>Marinilabilia</taxon>
    </lineage>
</organism>